<keyword evidence="8" id="KW-1185">Reference proteome</keyword>
<organism evidence="2">
    <name type="scientific">Hexamita inflata</name>
    <dbReference type="NCBI Taxonomy" id="28002"/>
    <lineage>
        <taxon>Eukaryota</taxon>
        <taxon>Metamonada</taxon>
        <taxon>Diplomonadida</taxon>
        <taxon>Hexamitidae</taxon>
        <taxon>Hexamitinae</taxon>
        <taxon>Hexamita</taxon>
    </lineage>
</organism>
<proteinExistence type="predicted"/>
<evidence type="ECO:0000313" key="4">
    <source>
        <dbReference type="EMBL" id="CAI9933807.1"/>
    </source>
</evidence>
<evidence type="ECO:0000256" key="1">
    <source>
        <dbReference type="SAM" id="MobiDB-lite"/>
    </source>
</evidence>
<evidence type="ECO:0000313" key="5">
    <source>
        <dbReference type="EMBL" id="CAL6104269.1"/>
    </source>
</evidence>
<evidence type="ECO:0000313" key="7">
    <source>
        <dbReference type="EMBL" id="CAL6104321.1"/>
    </source>
</evidence>
<evidence type="ECO:0000313" key="3">
    <source>
        <dbReference type="EMBL" id="CAI9933801.1"/>
    </source>
</evidence>
<feature type="compositionally biased region" description="Basic residues" evidence="1">
    <location>
        <begin position="43"/>
        <end position="60"/>
    </location>
</feature>
<feature type="region of interest" description="Disordered" evidence="1">
    <location>
        <begin position="43"/>
        <end position="78"/>
    </location>
</feature>
<dbReference type="Proteomes" id="UP001642409">
    <property type="component" value="Unassembled WGS sequence"/>
</dbReference>
<evidence type="ECO:0000313" key="8">
    <source>
        <dbReference type="Proteomes" id="UP001642409"/>
    </source>
</evidence>
<dbReference type="EMBL" id="CAXDID020000581">
    <property type="protein sequence ID" value="CAL6104309.1"/>
    <property type="molecule type" value="Genomic_DNA"/>
</dbReference>
<dbReference type="AlphaFoldDB" id="A0AA86P8B4"/>
<gene>
    <name evidence="2" type="ORF">HINF_LOCUS21426</name>
    <name evidence="3" type="ORF">HINF_LOCUS21446</name>
    <name evidence="4" type="ORF">HINF_LOCUS21452</name>
    <name evidence="5" type="ORF">HINF_LOCUS72701</name>
    <name evidence="6" type="ORF">HINF_LOCUS72721</name>
    <name evidence="7" type="ORF">HINF_LOCUS72727</name>
</gene>
<evidence type="ECO:0000313" key="2">
    <source>
        <dbReference type="EMBL" id="CAI9933781.1"/>
    </source>
</evidence>
<dbReference type="EMBL" id="CATOUU010000549">
    <property type="protein sequence ID" value="CAI9933801.1"/>
    <property type="molecule type" value="Genomic_DNA"/>
</dbReference>
<sequence>MRVSRQRTSYSPTQPCLPVRLANNRIPRFEGSLITIRTHYRSLRPQRRPGCKGKRKRRERGKSQSNAKKSALSGALHRRSQISSCSDLHQHFSQTPVFPLEHPCNGQSRLYLSLWSEFSSLFFQSHLYTLSGVLPD</sequence>
<reference evidence="5 8" key="2">
    <citation type="submission" date="2024-07" db="EMBL/GenBank/DDBJ databases">
        <authorList>
            <person name="Akdeniz Z."/>
        </authorList>
    </citation>
    <scope>NUCLEOTIDE SEQUENCE [LARGE SCALE GENOMIC DNA]</scope>
</reference>
<accession>A0AA86P8B4</accession>
<dbReference type="EMBL" id="CATOUU010000549">
    <property type="protein sequence ID" value="CAI9933781.1"/>
    <property type="molecule type" value="Genomic_DNA"/>
</dbReference>
<comment type="caution">
    <text evidence="2">The sequence shown here is derived from an EMBL/GenBank/DDBJ whole genome shotgun (WGS) entry which is preliminary data.</text>
</comment>
<dbReference type="EMBL" id="CAXDID020000581">
    <property type="protein sequence ID" value="CAL6104269.1"/>
    <property type="molecule type" value="Genomic_DNA"/>
</dbReference>
<name>A0AA86P8B4_9EUKA</name>
<dbReference type="EMBL" id="CATOUU010000549">
    <property type="protein sequence ID" value="CAI9933807.1"/>
    <property type="molecule type" value="Genomic_DNA"/>
</dbReference>
<protein>
    <submittedName>
        <fullName evidence="5">Hypothetical_protein</fullName>
    </submittedName>
</protein>
<evidence type="ECO:0000313" key="6">
    <source>
        <dbReference type="EMBL" id="CAL6104309.1"/>
    </source>
</evidence>
<dbReference type="EMBL" id="CAXDID020000581">
    <property type="protein sequence ID" value="CAL6104321.1"/>
    <property type="molecule type" value="Genomic_DNA"/>
</dbReference>
<reference evidence="2" key="1">
    <citation type="submission" date="2023-06" db="EMBL/GenBank/DDBJ databases">
        <authorList>
            <person name="Kurt Z."/>
        </authorList>
    </citation>
    <scope>NUCLEOTIDE SEQUENCE</scope>
</reference>